<keyword evidence="3" id="KW-1185">Reference proteome</keyword>
<gene>
    <name evidence="2" type="ORF">ASJ80_04465</name>
</gene>
<dbReference type="PANTHER" id="PTHR43667">
    <property type="entry name" value="CYCLOPROPANE-FATTY-ACYL-PHOSPHOLIPID SYNTHASE"/>
    <property type="match status" value="1"/>
</dbReference>
<dbReference type="SUPFAM" id="SSF53335">
    <property type="entry name" value="S-adenosyl-L-methionine-dependent methyltransferases"/>
    <property type="match status" value="1"/>
</dbReference>
<dbReference type="Gene3D" id="3.40.50.150">
    <property type="entry name" value="Vaccinia Virus protein VP39"/>
    <property type="match status" value="1"/>
</dbReference>
<feature type="domain" description="Methyltransferase" evidence="1">
    <location>
        <begin position="45"/>
        <end position="148"/>
    </location>
</feature>
<dbReference type="Proteomes" id="UP000217784">
    <property type="component" value="Unassembled WGS sequence"/>
</dbReference>
<dbReference type="CDD" id="cd02440">
    <property type="entry name" value="AdoMet_MTases"/>
    <property type="match status" value="1"/>
</dbReference>
<comment type="caution">
    <text evidence="2">The sequence shown here is derived from an EMBL/GenBank/DDBJ whole genome shotgun (WGS) entry which is preliminary data.</text>
</comment>
<dbReference type="Pfam" id="PF13847">
    <property type="entry name" value="Methyltransf_31"/>
    <property type="match status" value="1"/>
</dbReference>
<dbReference type="EMBL" id="LMVM01000039">
    <property type="protein sequence ID" value="PAV03260.1"/>
    <property type="molecule type" value="Genomic_DNA"/>
</dbReference>
<evidence type="ECO:0000259" key="1">
    <source>
        <dbReference type="Pfam" id="PF13847"/>
    </source>
</evidence>
<dbReference type="InterPro" id="IPR050723">
    <property type="entry name" value="CFA/CMAS"/>
</dbReference>
<proteinExistence type="predicted"/>
<dbReference type="AlphaFoldDB" id="A0A2A2H1R4"/>
<dbReference type="InterPro" id="IPR025714">
    <property type="entry name" value="Methyltranfer_dom"/>
</dbReference>
<name>A0A2A2H1R4_METBR</name>
<sequence>MWNEALQKMPRENEKNRWDKIAPKFNEWMKTDDYPRILASKIHKEPDYTVLDLGCGNGSITLEVAKHVKQVTAVDMSNEMLKFVEKNAKKKGISNIEYMQSSIEDLDPDKIGQYDVVLASRSLGNVLNLKKELKKIDNIAKKYVYMTHWSATSHQFEKDLSEIIGVPHYISPDYMYVYNMLYQMGIYASLEPIECVSRHIYNNLDDAVERRIWKLGWTTNNIKEEKKAKIENFLKKKLVKRDDGTLEYTTNDPNWMLLWWKK</sequence>
<organism evidence="2 3">
    <name type="scientific">Methanobacterium bryantii</name>
    <dbReference type="NCBI Taxonomy" id="2161"/>
    <lineage>
        <taxon>Archaea</taxon>
        <taxon>Methanobacteriati</taxon>
        <taxon>Methanobacteriota</taxon>
        <taxon>Methanomada group</taxon>
        <taxon>Methanobacteria</taxon>
        <taxon>Methanobacteriales</taxon>
        <taxon>Methanobacteriaceae</taxon>
        <taxon>Methanobacterium</taxon>
    </lineage>
</organism>
<accession>A0A2A2H1R4</accession>
<evidence type="ECO:0000313" key="2">
    <source>
        <dbReference type="EMBL" id="PAV03260.1"/>
    </source>
</evidence>
<reference evidence="2 3" key="1">
    <citation type="journal article" date="2017" name="BMC Genomics">
        <title>Genomic analysis of methanogenic archaea reveals a shift towards energy conservation.</title>
        <authorList>
            <person name="Gilmore S.P."/>
            <person name="Henske J.K."/>
            <person name="Sexton J.A."/>
            <person name="Solomon K.V."/>
            <person name="Seppala S."/>
            <person name="Yoo J.I."/>
            <person name="Huyett L.M."/>
            <person name="Pressman A."/>
            <person name="Cogan J.Z."/>
            <person name="Kivenson V."/>
            <person name="Peng X."/>
            <person name="Tan Y."/>
            <person name="Valentine D.L."/>
            <person name="O'Malley M.A."/>
        </authorList>
    </citation>
    <scope>NUCLEOTIDE SEQUENCE [LARGE SCALE GENOMIC DNA]</scope>
    <source>
        <strain evidence="2 3">M.o.H.</strain>
    </source>
</reference>
<dbReference type="PANTHER" id="PTHR43667:SF2">
    <property type="entry name" value="FATTY ACID C-METHYL TRANSFERASE"/>
    <property type="match status" value="1"/>
</dbReference>
<protein>
    <recommendedName>
        <fullName evidence="1">Methyltransferase domain-containing protein</fullName>
    </recommendedName>
</protein>
<evidence type="ECO:0000313" key="3">
    <source>
        <dbReference type="Proteomes" id="UP000217784"/>
    </source>
</evidence>
<dbReference type="InterPro" id="IPR029063">
    <property type="entry name" value="SAM-dependent_MTases_sf"/>
</dbReference>